<dbReference type="Proteomes" id="UP000828390">
    <property type="component" value="Unassembled WGS sequence"/>
</dbReference>
<organism evidence="2 3">
    <name type="scientific">Dreissena polymorpha</name>
    <name type="common">Zebra mussel</name>
    <name type="synonym">Mytilus polymorpha</name>
    <dbReference type="NCBI Taxonomy" id="45954"/>
    <lineage>
        <taxon>Eukaryota</taxon>
        <taxon>Metazoa</taxon>
        <taxon>Spiralia</taxon>
        <taxon>Lophotrochozoa</taxon>
        <taxon>Mollusca</taxon>
        <taxon>Bivalvia</taxon>
        <taxon>Autobranchia</taxon>
        <taxon>Heteroconchia</taxon>
        <taxon>Euheterodonta</taxon>
        <taxon>Imparidentia</taxon>
        <taxon>Neoheterodontei</taxon>
        <taxon>Myida</taxon>
        <taxon>Dreissenoidea</taxon>
        <taxon>Dreissenidae</taxon>
        <taxon>Dreissena</taxon>
    </lineage>
</organism>
<sequence>MSQCYFRVDRMFINITDNVTGHAVGPQLYHSDGQLVFTPKGVRTSGPRRRGQWTHKKDWQSGF</sequence>
<accession>A0A9D4SBN7</accession>
<name>A0A9D4SBN7_DREPO</name>
<proteinExistence type="predicted"/>
<reference evidence="2" key="1">
    <citation type="journal article" date="2019" name="bioRxiv">
        <title>The Genome of the Zebra Mussel, Dreissena polymorpha: A Resource for Invasive Species Research.</title>
        <authorList>
            <person name="McCartney M.A."/>
            <person name="Auch B."/>
            <person name="Kono T."/>
            <person name="Mallez S."/>
            <person name="Zhang Y."/>
            <person name="Obille A."/>
            <person name="Becker A."/>
            <person name="Abrahante J.E."/>
            <person name="Garbe J."/>
            <person name="Badalamenti J.P."/>
            <person name="Herman A."/>
            <person name="Mangelson H."/>
            <person name="Liachko I."/>
            <person name="Sullivan S."/>
            <person name="Sone E.D."/>
            <person name="Koren S."/>
            <person name="Silverstein K.A.T."/>
            <person name="Beckman K.B."/>
            <person name="Gohl D.M."/>
        </authorList>
    </citation>
    <scope>NUCLEOTIDE SEQUENCE</scope>
    <source>
        <strain evidence="2">Duluth1</strain>
        <tissue evidence="2">Whole animal</tissue>
    </source>
</reference>
<comment type="caution">
    <text evidence="2">The sequence shown here is derived from an EMBL/GenBank/DDBJ whole genome shotgun (WGS) entry which is preliminary data.</text>
</comment>
<protein>
    <submittedName>
        <fullName evidence="2">Uncharacterized protein</fullName>
    </submittedName>
</protein>
<evidence type="ECO:0000313" key="3">
    <source>
        <dbReference type="Proteomes" id="UP000828390"/>
    </source>
</evidence>
<dbReference type="EMBL" id="JAIWYP010000001">
    <property type="protein sequence ID" value="KAH3897107.1"/>
    <property type="molecule type" value="Genomic_DNA"/>
</dbReference>
<evidence type="ECO:0000256" key="1">
    <source>
        <dbReference type="SAM" id="MobiDB-lite"/>
    </source>
</evidence>
<dbReference type="AlphaFoldDB" id="A0A9D4SBN7"/>
<reference evidence="2" key="2">
    <citation type="submission" date="2020-11" db="EMBL/GenBank/DDBJ databases">
        <authorList>
            <person name="McCartney M.A."/>
            <person name="Auch B."/>
            <person name="Kono T."/>
            <person name="Mallez S."/>
            <person name="Becker A."/>
            <person name="Gohl D.M."/>
            <person name="Silverstein K.A.T."/>
            <person name="Koren S."/>
            <person name="Bechman K.B."/>
            <person name="Herman A."/>
            <person name="Abrahante J.E."/>
            <person name="Garbe J."/>
        </authorList>
    </citation>
    <scope>NUCLEOTIDE SEQUENCE</scope>
    <source>
        <strain evidence="2">Duluth1</strain>
        <tissue evidence="2">Whole animal</tissue>
    </source>
</reference>
<evidence type="ECO:0000313" key="2">
    <source>
        <dbReference type="EMBL" id="KAH3897107.1"/>
    </source>
</evidence>
<feature type="region of interest" description="Disordered" evidence="1">
    <location>
        <begin position="39"/>
        <end position="63"/>
    </location>
</feature>
<keyword evidence="3" id="KW-1185">Reference proteome</keyword>
<gene>
    <name evidence="2" type="ORF">DPMN_021292</name>
</gene>